<dbReference type="SUPFAM" id="SSF56935">
    <property type="entry name" value="Porins"/>
    <property type="match status" value="1"/>
</dbReference>
<accession>A0A1S1H8Z6</accession>
<keyword evidence="6" id="KW-0408">Iron</keyword>
<feature type="chain" id="PRO_5010379606" evidence="13">
    <location>
        <begin position="30"/>
        <end position="785"/>
    </location>
</feature>
<evidence type="ECO:0000259" key="15">
    <source>
        <dbReference type="Pfam" id="PF07715"/>
    </source>
</evidence>
<organism evidence="16 17">
    <name type="scientific">Edaphosphingomonas haloaromaticamans</name>
    <dbReference type="NCBI Taxonomy" id="653954"/>
    <lineage>
        <taxon>Bacteria</taxon>
        <taxon>Pseudomonadati</taxon>
        <taxon>Pseudomonadota</taxon>
        <taxon>Alphaproteobacteria</taxon>
        <taxon>Sphingomonadales</taxon>
        <taxon>Rhizorhabdaceae</taxon>
        <taxon>Edaphosphingomonas</taxon>
    </lineage>
</organism>
<evidence type="ECO:0000256" key="4">
    <source>
        <dbReference type="ARBA" id="ARBA00022496"/>
    </source>
</evidence>
<evidence type="ECO:0000256" key="10">
    <source>
        <dbReference type="ARBA" id="ARBA00023237"/>
    </source>
</evidence>
<protein>
    <submittedName>
        <fullName evidence="16">Pesticin receptor</fullName>
    </submittedName>
</protein>
<evidence type="ECO:0000313" key="16">
    <source>
        <dbReference type="EMBL" id="OHT17773.1"/>
    </source>
</evidence>
<dbReference type="GO" id="GO:0009279">
    <property type="term" value="C:cell outer membrane"/>
    <property type="evidence" value="ECO:0007669"/>
    <property type="project" value="UniProtKB-SubCell"/>
</dbReference>
<keyword evidence="17" id="KW-1185">Reference proteome</keyword>
<dbReference type="PANTHER" id="PTHR32552:SF81">
    <property type="entry name" value="TONB-DEPENDENT OUTER MEMBRANE RECEPTOR"/>
    <property type="match status" value="1"/>
</dbReference>
<keyword evidence="16" id="KW-0675">Receptor</keyword>
<evidence type="ECO:0000313" key="17">
    <source>
        <dbReference type="Proteomes" id="UP000179467"/>
    </source>
</evidence>
<keyword evidence="9 11" id="KW-0472">Membrane</keyword>
<evidence type="ECO:0000256" key="2">
    <source>
        <dbReference type="ARBA" id="ARBA00022448"/>
    </source>
</evidence>
<dbReference type="Proteomes" id="UP000179467">
    <property type="component" value="Unassembled WGS sequence"/>
</dbReference>
<dbReference type="RefSeq" id="WP_070936392.1">
    <property type="nucleotide sequence ID" value="NZ_MIPT01000003.1"/>
</dbReference>
<evidence type="ECO:0000259" key="14">
    <source>
        <dbReference type="Pfam" id="PF00593"/>
    </source>
</evidence>
<evidence type="ECO:0000256" key="7">
    <source>
        <dbReference type="ARBA" id="ARBA00023065"/>
    </source>
</evidence>
<dbReference type="Pfam" id="PF07715">
    <property type="entry name" value="Plug"/>
    <property type="match status" value="1"/>
</dbReference>
<evidence type="ECO:0000256" key="5">
    <source>
        <dbReference type="ARBA" id="ARBA00022692"/>
    </source>
</evidence>
<evidence type="ECO:0000256" key="9">
    <source>
        <dbReference type="ARBA" id="ARBA00023136"/>
    </source>
</evidence>
<evidence type="ECO:0000256" key="1">
    <source>
        <dbReference type="ARBA" id="ARBA00004571"/>
    </source>
</evidence>
<keyword evidence="5 11" id="KW-0812">Transmembrane</keyword>
<keyword evidence="3 11" id="KW-1134">Transmembrane beta strand</keyword>
<dbReference type="InterPro" id="IPR012910">
    <property type="entry name" value="Plug_dom"/>
</dbReference>
<gene>
    <name evidence="16" type="primary">fyuA_20</name>
    <name evidence="16" type="ORF">BHE75_04571</name>
</gene>
<evidence type="ECO:0000256" key="11">
    <source>
        <dbReference type="PROSITE-ProRule" id="PRU01360"/>
    </source>
</evidence>
<dbReference type="EMBL" id="MIPT01000003">
    <property type="protein sequence ID" value="OHT17773.1"/>
    <property type="molecule type" value="Genomic_DNA"/>
</dbReference>
<dbReference type="InterPro" id="IPR000531">
    <property type="entry name" value="Beta-barrel_TonB"/>
</dbReference>
<dbReference type="PANTHER" id="PTHR32552">
    <property type="entry name" value="FERRICHROME IRON RECEPTOR-RELATED"/>
    <property type="match status" value="1"/>
</dbReference>
<comment type="similarity">
    <text evidence="11 12">Belongs to the TonB-dependent receptor family.</text>
</comment>
<dbReference type="GO" id="GO:0006826">
    <property type="term" value="P:iron ion transport"/>
    <property type="evidence" value="ECO:0007669"/>
    <property type="project" value="UniProtKB-KW"/>
</dbReference>
<evidence type="ECO:0000256" key="8">
    <source>
        <dbReference type="ARBA" id="ARBA00023077"/>
    </source>
</evidence>
<comment type="subcellular location">
    <subcellularLocation>
        <location evidence="1 11">Cell outer membrane</location>
        <topology evidence="1 11">Multi-pass membrane protein</topology>
    </subcellularLocation>
</comment>
<feature type="signal peptide" evidence="13">
    <location>
        <begin position="1"/>
        <end position="29"/>
    </location>
</feature>
<keyword evidence="7" id="KW-0406">Ion transport</keyword>
<evidence type="ECO:0000256" key="12">
    <source>
        <dbReference type="RuleBase" id="RU003357"/>
    </source>
</evidence>
<evidence type="ECO:0000256" key="13">
    <source>
        <dbReference type="SAM" id="SignalP"/>
    </source>
</evidence>
<dbReference type="InterPro" id="IPR039426">
    <property type="entry name" value="TonB-dep_rcpt-like"/>
</dbReference>
<feature type="domain" description="TonB-dependent receptor plug" evidence="15">
    <location>
        <begin position="57"/>
        <end position="164"/>
    </location>
</feature>
<keyword evidence="4" id="KW-0410">Iron transport</keyword>
<sequence length="785" mass="84893">MENKNVRSGCQAAGLALAVGLLYAPVASAQEASTTDQAPDGGIGEIIVTAQKRSERLSDVPLSITAATGEQLRSRGVTSTFDLERVVPGFTAQQSAYGPPVFTIRGIGFYDTSTGVSPTVSVYVDQVPLPYSVMTPGASLDLERVEVLKGPQGTLFGQNSTGGAINYIAARPTDEFRFGGSATYGRFNQFDVDGYVSGPLAEGVKARLAVRHEDRGDWQYSQTRNDTLGRRNFTTGRLLLDVEPSDKLKLQFNLNGWIDKSDSQAAQYIAYAPTNPVGFPEEKAFFATAVRAPNNARVADWDPGVDFRHDDRFYQGSLRADLELSPSVTLTSITAYTDFRGRNPNDSDGVAFNDLFFLIKSDISSFSQELRLSGDTPGLKWMVGGNYQRDTADEDQLGTVSGSNSGIATPAFVNRYRNFDIRNDQKIKTAAVFASVDYEIAPKVTLQGSVRYTDQRRSANGCLLDAGDGSFGTAFGNLYSLLQTIGSGVPTTITIPKGGCVTSDANFLPVTNVPGTLNEDNLSWRAGLSWKPNSDLLLYANATKGFKAGSFAGVPSASVTQYIPVTQESVLAYEAGFKTSLLDRRVTLEGAAFYYDYQDKQILGFINTGFPLGTLPKLVNIPKSRVAGFELSTTIRPVAGLSLRGAASYINSKVTRNYQTPDSGGTLVDLKGEGFPNTPKWQISGGFDYEVPVSSAINGFIGADVNYRSKTVAAFGSDPRFAIDSYALLNMRAGIKSNNDSWRAEVWGRNITNKYYWNGVSHVIDSFSKVAGMPATYGVTVSFRY</sequence>
<dbReference type="InterPro" id="IPR036942">
    <property type="entry name" value="Beta-barrel_TonB_sf"/>
</dbReference>
<dbReference type="PROSITE" id="PS52016">
    <property type="entry name" value="TONB_DEPENDENT_REC_3"/>
    <property type="match status" value="1"/>
</dbReference>
<dbReference type="Pfam" id="PF00593">
    <property type="entry name" value="TonB_dep_Rec_b-barrel"/>
    <property type="match status" value="1"/>
</dbReference>
<dbReference type="Gene3D" id="2.40.170.20">
    <property type="entry name" value="TonB-dependent receptor, beta-barrel domain"/>
    <property type="match status" value="1"/>
</dbReference>
<dbReference type="AlphaFoldDB" id="A0A1S1H8Z6"/>
<dbReference type="CDD" id="cd01347">
    <property type="entry name" value="ligand_gated_channel"/>
    <property type="match status" value="1"/>
</dbReference>
<keyword evidence="13" id="KW-0732">Signal</keyword>
<dbReference type="OrthoDB" id="7455607at2"/>
<evidence type="ECO:0000256" key="3">
    <source>
        <dbReference type="ARBA" id="ARBA00022452"/>
    </source>
</evidence>
<name>A0A1S1H8Z6_9SPHN</name>
<keyword evidence="2 11" id="KW-0813">Transport</keyword>
<comment type="caution">
    <text evidence="16">The sequence shown here is derived from an EMBL/GenBank/DDBJ whole genome shotgun (WGS) entry which is preliminary data.</text>
</comment>
<reference evidence="16 17" key="1">
    <citation type="submission" date="2016-09" db="EMBL/GenBank/DDBJ databases">
        <title>Metabolic pathway, cell adaptation mechanisms and a novel monoxygenase revealed through proteogenomic-transcription analysis of a Sphingomonas haloaromaticamans strain degrading the fungicide ortho-phenylphenol.</title>
        <authorList>
            <person name="Perruchon C."/>
            <person name="Papadopoulou E.S."/>
            <person name="Rousidou C."/>
            <person name="Vasileiadis S."/>
            <person name="Tanou G."/>
            <person name="Amoutzias G."/>
            <person name="Molassiotis A."/>
            <person name="Karpouzas D.G."/>
        </authorList>
    </citation>
    <scope>NUCLEOTIDE SEQUENCE [LARGE SCALE GENOMIC DNA]</scope>
    <source>
        <strain evidence="16 17">P3</strain>
    </source>
</reference>
<proteinExistence type="inferred from homology"/>
<feature type="domain" description="TonB-dependent receptor-like beta-barrel" evidence="14">
    <location>
        <begin position="263"/>
        <end position="751"/>
    </location>
</feature>
<evidence type="ECO:0000256" key="6">
    <source>
        <dbReference type="ARBA" id="ARBA00023004"/>
    </source>
</evidence>
<keyword evidence="10 11" id="KW-0998">Cell outer membrane</keyword>
<keyword evidence="8 12" id="KW-0798">TonB box</keyword>